<feature type="transmembrane region" description="Helical" evidence="1">
    <location>
        <begin position="79"/>
        <end position="99"/>
    </location>
</feature>
<comment type="caution">
    <text evidence="2">The sequence shown here is derived from an EMBL/GenBank/DDBJ whole genome shotgun (WGS) entry which is preliminary data.</text>
</comment>
<keyword evidence="1" id="KW-0472">Membrane</keyword>
<sequence length="107" mass="11458">MTINKAVCVTPAQQTLLTLVLGSVLNSSVPFYGHLHIPSFLGSFICISAVTGHGQFSFGISVKLIGHQQLTECSSLEHGLYAIAFAANVSAYATVYMPIWSISQKIN</sequence>
<feature type="transmembrane region" description="Helical" evidence="1">
    <location>
        <begin position="38"/>
        <end position="58"/>
    </location>
</feature>
<accession>A0A5J4VX71</accession>
<name>A0A5J4VX71_9EUKA</name>
<dbReference type="AlphaFoldDB" id="A0A5J4VX71"/>
<keyword evidence="1" id="KW-1133">Transmembrane helix</keyword>
<organism evidence="2 3">
    <name type="scientific">Streblomastix strix</name>
    <dbReference type="NCBI Taxonomy" id="222440"/>
    <lineage>
        <taxon>Eukaryota</taxon>
        <taxon>Metamonada</taxon>
        <taxon>Preaxostyla</taxon>
        <taxon>Oxymonadida</taxon>
        <taxon>Streblomastigidae</taxon>
        <taxon>Streblomastix</taxon>
    </lineage>
</organism>
<evidence type="ECO:0000313" key="2">
    <source>
        <dbReference type="EMBL" id="KAA6386756.1"/>
    </source>
</evidence>
<gene>
    <name evidence="2" type="ORF">EZS28_017716</name>
</gene>
<dbReference type="Proteomes" id="UP000324800">
    <property type="component" value="Unassembled WGS sequence"/>
</dbReference>
<evidence type="ECO:0000256" key="1">
    <source>
        <dbReference type="SAM" id="Phobius"/>
    </source>
</evidence>
<keyword evidence="1" id="KW-0812">Transmembrane</keyword>
<reference evidence="2 3" key="1">
    <citation type="submission" date="2019-03" db="EMBL/GenBank/DDBJ databases">
        <title>Single cell metagenomics reveals metabolic interactions within the superorganism composed of flagellate Streblomastix strix and complex community of Bacteroidetes bacteria on its surface.</title>
        <authorList>
            <person name="Treitli S.C."/>
            <person name="Kolisko M."/>
            <person name="Husnik F."/>
            <person name="Keeling P."/>
            <person name="Hampl V."/>
        </authorList>
    </citation>
    <scope>NUCLEOTIDE SEQUENCE [LARGE SCALE GENOMIC DNA]</scope>
    <source>
        <strain evidence="2">ST1C</strain>
    </source>
</reference>
<evidence type="ECO:0000313" key="3">
    <source>
        <dbReference type="Proteomes" id="UP000324800"/>
    </source>
</evidence>
<dbReference type="EMBL" id="SNRW01004664">
    <property type="protein sequence ID" value="KAA6386756.1"/>
    <property type="molecule type" value="Genomic_DNA"/>
</dbReference>
<protein>
    <submittedName>
        <fullName evidence="2">Uncharacterized protein</fullName>
    </submittedName>
</protein>
<proteinExistence type="predicted"/>